<dbReference type="Pfam" id="PF12697">
    <property type="entry name" value="Abhydrolase_6"/>
    <property type="match status" value="1"/>
</dbReference>
<evidence type="ECO:0000259" key="1">
    <source>
        <dbReference type="Pfam" id="PF12697"/>
    </source>
</evidence>
<proteinExistence type="predicted"/>
<keyword evidence="2" id="KW-0378">Hydrolase</keyword>
<dbReference type="InterPro" id="IPR029058">
    <property type="entry name" value="AB_hydrolase_fold"/>
</dbReference>
<sequence>MSTPIEITAAGHRLAGRIVEPTTTARALVLALHGGTYSSRYYDLQSSPRASALQNYADLGFAAVALDRPGYGIAANVEPAACGFGAQSEILRDALREVRRTRTDDLRVFLIGHSIGGMIALTMAADMAADGADTPLRGVMASGMGMVWQPGLREMWGSLLGESTTVSVPNEARDQVMFAADPGLVDPAVQRDAGADLHPLPAEELRGAIDWTEAMPGVAARISVPVLHVLPEHDGIWASDEHAQRQAAAAFEKVDGATVTVQRAAGHSLDAHRAGYAHHLATAAFFETCLVTDQP</sequence>
<dbReference type="InterPro" id="IPR000073">
    <property type="entry name" value="AB_hydrolase_1"/>
</dbReference>
<dbReference type="RefSeq" id="WP_274187449.1">
    <property type="nucleotide sequence ID" value="NZ_BAABHN010000045.1"/>
</dbReference>
<protein>
    <submittedName>
        <fullName evidence="2">Alpha/beta hydrolase</fullName>
    </submittedName>
</protein>
<accession>A0ABV9RND0</accession>
<comment type="caution">
    <text evidence="2">The sequence shown here is derived from an EMBL/GenBank/DDBJ whole genome shotgun (WGS) entry which is preliminary data.</text>
</comment>
<name>A0ABV9RND0_9PSEU</name>
<reference evidence="3" key="1">
    <citation type="journal article" date="2019" name="Int. J. Syst. Evol. Microbiol.">
        <title>The Global Catalogue of Microorganisms (GCM) 10K type strain sequencing project: providing services to taxonomists for standard genome sequencing and annotation.</title>
        <authorList>
            <consortium name="The Broad Institute Genomics Platform"/>
            <consortium name="The Broad Institute Genome Sequencing Center for Infectious Disease"/>
            <person name="Wu L."/>
            <person name="Ma J."/>
        </authorList>
    </citation>
    <scope>NUCLEOTIDE SEQUENCE [LARGE SCALE GENOMIC DNA]</scope>
    <source>
        <strain evidence="3">CCUG 50347</strain>
    </source>
</reference>
<keyword evidence="3" id="KW-1185">Reference proteome</keyword>
<feature type="domain" description="AB hydrolase-1" evidence="1">
    <location>
        <begin position="29"/>
        <end position="272"/>
    </location>
</feature>
<dbReference type="SUPFAM" id="SSF53474">
    <property type="entry name" value="alpha/beta-Hydrolases"/>
    <property type="match status" value="1"/>
</dbReference>
<dbReference type="Proteomes" id="UP001595909">
    <property type="component" value="Unassembled WGS sequence"/>
</dbReference>
<dbReference type="Gene3D" id="3.40.50.1820">
    <property type="entry name" value="alpha/beta hydrolase"/>
    <property type="match status" value="1"/>
</dbReference>
<evidence type="ECO:0000313" key="2">
    <source>
        <dbReference type="EMBL" id="MFC4835029.1"/>
    </source>
</evidence>
<organism evidence="2 3">
    <name type="scientific">Actinomycetospora chibensis</name>
    <dbReference type="NCBI Taxonomy" id="663606"/>
    <lineage>
        <taxon>Bacteria</taxon>
        <taxon>Bacillati</taxon>
        <taxon>Actinomycetota</taxon>
        <taxon>Actinomycetes</taxon>
        <taxon>Pseudonocardiales</taxon>
        <taxon>Pseudonocardiaceae</taxon>
        <taxon>Actinomycetospora</taxon>
    </lineage>
</organism>
<dbReference type="EMBL" id="JBHSIM010000045">
    <property type="protein sequence ID" value="MFC4835029.1"/>
    <property type="molecule type" value="Genomic_DNA"/>
</dbReference>
<gene>
    <name evidence="2" type="ORF">ACFPEL_21655</name>
</gene>
<evidence type="ECO:0000313" key="3">
    <source>
        <dbReference type="Proteomes" id="UP001595909"/>
    </source>
</evidence>
<dbReference type="GO" id="GO:0016787">
    <property type="term" value="F:hydrolase activity"/>
    <property type="evidence" value="ECO:0007669"/>
    <property type="project" value="UniProtKB-KW"/>
</dbReference>